<gene>
    <name evidence="2" type="ORF">JCM31826_01630</name>
</gene>
<protein>
    <recommendedName>
        <fullName evidence="4">Porin</fullName>
    </recommendedName>
</protein>
<dbReference type="SUPFAM" id="SSF56935">
    <property type="entry name" value="Porins"/>
    <property type="match status" value="1"/>
</dbReference>
<evidence type="ECO:0000313" key="3">
    <source>
        <dbReference type="Proteomes" id="UP000286715"/>
    </source>
</evidence>
<dbReference type="OrthoDB" id="9812454at2"/>
<feature type="chain" id="PRO_5019490909" description="Porin" evidence="1">
    <location>
        <begin position="27"/>
        <end position="621"/>
    </location>
</feature>
<dbReference type="Proteomes" id="UP000286715">
    <property type="component" value="Unassembled WGS sequence"/>
</dbReference>
<feature type="signal peptide" evidence="1">
    <location>
        <begin position="1"/>
        <end position="26"/>
    </location>
</feature>
<name>A0A401XI60_9FLAO</name>
<keyword evidence="1" id="KW-0732">Signal</keyword>
<reference evidence="2 3" key="1">
    <citation type="submission" date="2018-11" db="EMBL/GenBank/DDBJ databases">
        <title>Schleiferia aggregans sp. nov., a moderately thermophilic heterotrophic bacterium isolated from microbial mats at a terrestrial hot spring.</title>
        <authorList>
            <person name="Iino T."/>
            <person name="Ohkuma M."/>
            <person name="Haruta S."/>
        </authorList>
    </citation>
    <scope>NUCLEOTIDE SEQUENCE [LARGE SCALE GENOMIC DNA]</scope>
    <source>
        <strain evidence="2 3">LA</strain>
    </source>
</reference>
<accession>A0A401XI60</accession>
<evidence type="ECO:0000256" key="1">
    <source>
        <dbReference type="SAM" id="SignalP"/>
    </source>
</evidence>
<organism evidence="2 3">
    <name type="scientific">Thermaurantimonas aggregans</name>
    <dbReference type="NCBI Taxonomy" id="2173829"/>
    <lineage>
        <taxon>Bacteria</taxon>
        <taxon>Pseudomonadati</taxon>
        <taxon>Bacteroidota</taxon>
        <taxon>Flavobacteriia</taxon>
        <taxon>Flavobacteriales</taxon>
        <taxon>Schleiferiaceae</taxon>
        <taxon>Thermaurantimonas</taxon>
    </lineage>
</organism>
<dbReference type="AlphaFoldDB" id="A0A401XI60"/>
<evidence type="ECO:0008006" key="4">
    <source>
        <dbReference type="Google" id="ProtNLM"/>
    </source>
</evidence>
<dbReference type="EMBL" id="BHZE01000001">
    <property type="protein sequence ID" value="GCD76681.1"/>
    <property type="molecule type" value="Genomic_DNA"/>
</dbReference>
<sequence>MRNWLENALSGIALFLFAIASSNTTAQFAGSPSTLPVSFQYKTLANGYKAVDTAFTPELYGGYSFDESRTRLRLELGNLGAPIYDLLYNPVYHNYLEWGNAPFYHQRYRHEQVRFYKANAPLTEARYTQGYNRGQLFRIFHTQNIHRRWNYHLHWQRLNSEGFYPHMNTERSNFTLSTDYLSTNGRYTFQGYYTWQRQLSNENGGLRFDTVFTKNTRRDRPLVPVKFRDGKSTSAVQTAYFQHTYDLLQIKSTDGEEKDKKLFSIGIGHRFRYERERYEYFKNHRDEDTMYFKQFNYSTEQTQDSTTFEYLRNEAFASVGLGEQVELRGGVGFQHSLHSSRYHKHYFPQWRTFGEFEWRRKRMHVQAGISYLPAGEATGASALYGRFQYVLNNNLRLSAWIQNSMEAPHAFYRLHLSNLTGWNTSFKYIRYREAGGEIDLPYMGTLTLRSWLNEGLIFLDSTLKPFQHDGQVSILQAKWTFEQPLAKWLTYRHTAAMQQVSRRELIRLPEWMADAEVYSRFYLFQRNLGVIVGAGAAWFSQFDAMGYSPVLGSFYLAEQKEIGNTLLVDAFIHFQIKSAVITLRYENATAGWLTPYNYFGAKNYPMADPVLRVGLLWRFFN</sequence>
<comment type="caution">
    <text evidence="2">The sequence shown here is derived from an EMBL/GenBank/DDBJ whole genome shotgun (WGS) entry which is preliminary data.</text>
</comment>
<keyword evidence="3" id="KW-1185">Reference proteome</keyword>
<dbReference type="RefSeq" id="WP_160160470.1">
    <property type="nucleotide sequence ID" value="NZ_BHZE01000001.1"/>
</dbReference>
<dbReference type="Pfam" id="PF14121">
    <property type="entry name" value="Porin_10"/>
    <property type="match status" value="1"/>
</dbReference>
<dbReference type="InterPro" id="IPR025631">
    <property type="entry name" value="Porin_10"/>
</dbReference>
<proteinExistence type="predicted"/>
<evidence type="ECO:0000313" key="2">
    <source>
        <dbReference type="EMBL" id="GCD76681.1"/>
    </source>
</evidence>